<name>A0A1G6BAS2_EUBOX</name>
<sequence length="73" mass="8350">MIKYEGKTVEAVCISQLEKSLKKESKGKMPFVTRKNLARRVVREEAQKGGLDIHVDLEKKAQQLVKEYFAEAV</sequence>
<dbReference type="Proteomes" id="UP000199228">
    <property type="component" value="Unassembled WGS sequence"/>
</dbReference>
<accession>A0A1G6BAS2</accession>
<gene>
    <name evidence="1" type="ORF">SAMN02910417_01298</name>
</gene>
<keyword evidence="2" id="KW-1185">Reference proteome</keyword>
<organism evidence="1 2">
    <name type="scientific">Eubacterium oxidoreducens</name>
    <dbReference type="NCBI Taxonomy" id="1732"/>
    <lineage>
        <taxon>Bacteria</taxon>
        <taxon>Bacillati</taxon>
        <taxon>Bacillota</taxon>
        <taxon>Clostridia</taxon>
        <taxon>Eubacteriales</taxon>
        <taxon>Eubacteriaceae</taxon>
        <taxon>Eubacterium</taxon>
    </lineage>
</organism>
<dbReference type="EMBL" id="FMXR01000009">
    <property type="protein sequence ID" value="SDB17715.1"/>
    <property type="molecule type" value="Genomic_DNA"/>
</dbReference>
<dbReference type="RefSeq" id="WP_090173440.1">
    <property type="nucleotide sequence ID" value="NZ_FMXR01000009.1"/>
</dbReference>
<reference evidence="1 2" key="1">
    <citation type="submission" date="2016-10" db="EMBL/GenBank/DDBJ databases">
        <authorList>
            <person name="de Groot N.N."/>
        </authorList>
    </citation>
    <scope>NUCLEOTIDE SEQUENCE [LARGE SCALE GENOMIC DNA]</scope>
    <source>
        <strain evidence="1 2">DSM 3217</strain>
    </source>
</reference>
<dbReference type="AlphaFoldDB" id="A0A1G6BAS2"/>
<proteinExistence type="predicted"/>
<evidence type="ECO:0000313" key="2">
    <source>
        <dbReference type="Proteomes" id="UP000199228"/>
    </source>
</evidence>
<protein>
    <submittedName>
        <fullName evidence="1">Uncharacterized protein</fullName>
    </submittedName>
</protein>
<evidence type="ECO:0000313" key="1">
    <source>
        <dbReference type="EMBL" id="SDB17715.1"/>
    </source>
</evidence>